<feature type="domain" description="Na+/H+ antiporter NhaC-like C-terminal" evidence="8">
    <location>
        <begin position="17"/>
        <end position="197"/>
    </location>
</feature>
<feature type="signal peptide" evidence="7">
    <location>
        <begin position="1"/>
        <end position="25"/>
    </location>
</feature>
<evidence type="ECO:0000313" key="9">
    <source>
        <dbReference type="EMBL" id="NOH15323.1"/>
    </source>
</evidence>
<dbReference type="PANTHER" id="PTHR43478">
    <property type="entry name" value="NA+/H+ ANTIPORTER-RELATED"/>
    <property type="match status" value="1"/>
</dbReference>
<evidence type="ECO:0000313" key="10">
    <source>
        <dbReference type="Proteomes" id="UP000528432"/>
    </source>
</evidence>
<keyword evidence="4 6" id="KW-1133">Transmembrane helix</keyword>
<accession>A0A7Y3XXU2</accession>
<feature type="transmembrane region" description="Helical" evidence="6">
    <location>
        <begin position="545"/>
        <end position="566"/>
    </location>
</feature>
<dbReference type="Proteomes" id="UP000528432">
    <property type="component" value="Unassembled WGS sequence"/>
</dbReference>
<feature type="transmembrane region" description="Helical" evidence="6">
    <location>
        <begin position="49"/>
        <end position="74"/>
    </location>
</feature>
<feature type="transmembrane region" description="Helical" evidence="6">
    <location>
        <begin position="358"/>
        <end position="377"/>
    </location>
</feature>
<feature type="domain" description="Na+/H+ antiporter NhaC-like C-terminal" evidence="8">
    <location>
        <begin position="200"/>
        <end position="537"/>
    </location>
</feature>
<dbReference type="Pfam" id="PF03553">
    <property type="entry name" value="Na_H_antiporter"/>
    <property type="match status" value="2"/>
</dbReference>
<dbReference type="InterPro" id="IPR018461">
    <property type="entry name" value="Na/H_Antiport_NhaC-like_C"/>
</dbReference>
<dbReference type="PANTHER" id="PTHR43478:SF1">
    <property type="entry name" value="NA+_H+ ANTIPORTER NHAC-LIKE C-TERMINAL DOMAIN-CONTAINING PROTEIN"/>
    <property type="match status" value="1"/>
</dbReference>
<sequence>MKNKKTIILTMCLMLLVLTGSTVFAAEVDPAQLNADKFGFLTLLPPLIAIVLAFITKNVVLSLSLGVFSGTFLLQLQGKNIFGAILNGFLDIINKVLGSLSDPWNAGIILQCMTIGGLIALVSKMGGAKAVAESLAKRAKSPTSAQIITWFLGLLVFFDDYANSLIVGPIMRPVSDKMKISREKQAFIVDSTAAPISGIALISTWVGYEISLIKDAYTTIGQDVNAYGVFIDTIPYRFYNILILIFIVASAVMLRDYGPMLKAEVRARTTGKVLGDGAKPMVSSEATALEPKENIKLSVWNAIIPIGVLLIGAFAGFYFNGYNAIMGGEDEALKAIFTSSPYSFAAIREAFGASDASVVLFQAALFASIVAMIMGVAQKIFTIEEAVDTWVEGMKSLVITGVILLLAWSLSSVIKELGTAKFLVTILSDTLPAFILPSIIFIMGAIISFATGTSYGTMGILMPLTIPLAFSLGGGDSQYIIVNASAVLTGAIFGDHCSPISDTTILSSMGTACDHLEHVKTQMWYSLTVAAITILFGYIPSGFGLSVSIVLPIAIIATVLTLYLLGKPIEEISKVKDFSNEVATSK</sequence>
<evidence type="ECO:0000256" key="4">
    <source>
        <dbReference type="ARBA" id="ARBA00022989"/>
    </source>
</evidence>
<organism evidence="9 10">
    <name type="scientific">Clostridium cochlearium</name>
    <dbReference type="NCBI Taxonomy" id="1494"/>
    <lineage>
        <taxon>Bacteria</taxon>
        <taxon>Bacillati</taxon>
        <taxon>Bacillota</taxon>
        <taxon>Clostridia</taxon>
        <taxon>Eubacteriales</taxon>
        <taxon>Clostridiaceae</taxon>
        <taxon>Clostridium</taxon>
    </lineage>
</organism>
<evidence type="ECO:0000256" key="2">
    <source>
        <dbReference type="ARBA" id="ARBA00022475"/>
    </source>
</evidence>
<evidence type="ECO:0000256" key="6">
    <source>
        <dbReference type="SAM" id="Phobius"/>
    </source>
</evidence>
<name>A0A7Y3XXU2_CLOCO</name>
<keyword evidence="2" id="KW-1003">Cell membrane</keyword>
<evidence type="ECO:0000259" key="8">
    <source>
        <dbReference type="Pfam" id="PF03553"/>
    </source>
</evidence>
<evidence type="ECO:0000256" key="1">
    <source>
        <dbReference type="ARBA" id="ARBA00004651"/>
    </source>
</evidence>
<keyword evidence="5 6" id="KW-0472">Membrane</keyword>
<feature type="transmembrane region" description="Helical" evidence="6">
    <location>
        <begin position="434"/>
        <end position="455"/>
    </location>
</feature>
<protein>
    <submittedName>
        <fullName evidence="9">Na+/H+ antiporter NhaC family protein</fullName>
    </submittedName>
</protein>
<dbReference type="EMBL" id="JABFIF010000003">
    <property type="protein sequence ID" value="NOH15323.1"/>
    <property type="molecule type" value="Genomic_DNA"/>
</dbReference>
<evidence type="ECO:0000256" key="3">
    <source>
        <dbReference type="ARBA" id="ARBA00022692"/>
    </source>
</evidence>
<evidence type="ECO:0000256" key="5">
    <source>
        <dbReference type="ARBA" id="ARBA00023136"/>
    </source>
</evidence>
<reference evidence="9 10" key="1">
    <citation type="submission" date="2020-05" db="EMBL/GenBank/DDBJ databases">
        <title>Draft genome sequence of Clostridium cochlearium strain AGROS13 isolated from a sheep dairy farm in New Zealand.</title>
        <authorList>
            <person name="Gupta T.B."/>
            <person name="Jauregui R."/>
            <person name="Risson A.N."/>
            <person name="Brightwell G."/>
            <person name="Maclean P."/>
        </authorList>
    </citation>
    <scope>NUCLEOTIDE SEQUENCE [LARGE SCALE GENOMIC DNA]</scope>
    <source>
        <strain evidence="9 10">AGROS13</strain>
    </source>
</reference>
<keyword evidence="3 6" id="KW-0812">Transmembrane</keyword>
<comment type="caution">
    <text evidence="9">The sequence shown here is derived from an EMBL/GenBank/DDBJ whole genome shotgun (WGS) entry which is preliminary data.</text>
</comment>
<feature type="transmembrane region" description="Helical" evidence="6">
    <location>
        <begin position="187"/>
        <end position="208"/>
    </location>
</feature>
<feature type="transmembrane region" description="Helical" evidence="6">
    <location>
        <begin position="236"/>
        <end position="254"/>
    </location>
</feature>
<feature type="chain" id="PRO_5030862150" evidence="7">
    <location>
        <begin position="26"/>
        <end position="586"/>
    </location>
</feature>
<gene>
    <name evidence="9" type="ORF">HMJ28_02800</name>
</gene>
<dbReference type="GO" id="GO:0005886">
    <property type="term" value="C:plasma membrane"/>
    <property type="evidence" value="ECO:0007669"/>
    <property type="project" value="UniProtKB-SubCell"/>
</dbReference>
<proteinExistence type="predicted"/>
<evidence type="ECO:0000256" key="7">
    <source>
        <dbReference type="SAM" id="SignalP"/>
    </source>
</evidence>
<dbReference type="RefSeq" id="WP_171302863.1">
    <property type="nucleotide sequence ID" value="NZ_JABFIF010000003.1"/>
</dbReference>
<dbReference type="AlphaFoldDB" id="A0A7Y3XXU2"/>
<feature type="transmembrane region" description="Helical" evidence="6">
    <location>
        <begin position="523"/>
        <end position="539"/>
    </location>
</feature>
<comment type="subcellular location">
    <subcellularLocation>
        <location evidence="1">Cell membrane</location>
        <topology evidence="1">Multi-pass membrane protein</topology>
    </subcellularLocation>
</comment>
<feature type="transmembrane region" description="Helical" evidence="6">
    <location>
        <begin position="299"/>
        <end position="319"/>
    </location>
</feature>
<keyword evidence="7" id="KW-0732">Signal</keyword>
<feature type="transmembrane region" description="Helical" evidence="6">
    <location>
        <begin position="397"/>
        <end position="414"/>
    </location>
</feature>